<dbReference type="Gene3D" id="3.40.109.10">
    <property type="entry name" value="NADH Oxidase"/>
    <property type="match status" value="1"/>
</dbReference>
<feature type="domain" description="Nitroreductase" evidence="7">
    <location>
        <begin position="15"/>
        <end position="187"/>
    </location>
</feature>
<dbReference type="STRING" id="1325734.A0A428PHK1"/>
<dbReference type="GO" id="GO:0034599">
    <property type="term" value="P:cellular response to oxidative stress"/>
    <property type="evidence" value="ECO:0007669"/>
    <property type="project" value="InterPro"/>
</dbReference>
<dbReference type="GO" id="GO:0016491">
    <property type="term" value="F:oxidoreductase activity"/>
    <property type="evidence" value="ECO:0007669"/>
    <property type="project" value="UniProtKB-KW"/>
</dbReference>
<gene>
    <name evidence="8" type="ORF">CEP54_010849</name>
</gene>
<evidence type="ECO:0000256" key="3">
    <source>
        <dbReference type="ARBA" id="ARBA00007118"/>
    </source>
</evidence>
<evidence type="ECO:0000259" key="7">
    <source>
        <dbReference type="Pfam" id="PF00881"/>
    </source>
</evidence>
<protein>
    <recommendedName>
        <fullName evidence="7">Nitroreductase domain-containing protein</fullName>
    </recommendedName>
</protein>
<dbReference type="OrthoDB" id="2138173at2759"/>
<dbReference type="AlphaFoldDB" id="A0A428PHK1"/>
<dbReference type="Proteomes" id="UP000288168">
    <property type="component" value="Unassembled WGS sequence"/>
</dbReference>
<evidence type="ECO:0000256" key="1">
    <source>
        <dbReference type="ARBA" id="ARBA00004123"/>
    </source>
</evidence>
<comment type="similarity">
    <text evidence="3">Belongs to the nitroreductase family.</text>
</comment>
<dbReference type="InterPro" id="IPR000415">
    <property type="entry name" value="Nitroreductase-like"/>
</dbReference>
<dbReference type="EMBL" id="NKCI01000134">
    <property type="protein sequence ID" value="RSL52538.1"/>
    <property type="molecule type" value="Genomic_DNA"/>
</dbReference>
<dbReference type="CDD" id="cd02140">
    <property type="entry name" value="Frm2-like"/>
    <property type="match status" value="1"/>
</dbReference>
<dbReference type="Pfam" id="PF00881">
    <property type="entry name" value="Nitroreductase"/>
    <property type="match status" value="1"/>
</dbReference>
<dbReference type="FunFam" id="3.40.109.10:FF:000001">
    <property type="entry name" value="Nitroreductase family"/>
    <property type="match status" value="1"/>
</dbReference>
<name>A0A428PHK1_9HYPO</name>
<accession>A0A428PHK1</accession>
<keyword evidence="5" id="KW-0560">Oxidoreductase</keyword>
<dbReference type="InterPro" id="IPR033877">
    <property type="entry name" value="Frm2/Hbn1"/>
</dbReference>
<comment type="subcellular location">
    <subcellularLocation>
        <location evidence="2">Cytoplasm</location>
    </subcellularLocation>
    <subcellularLocation>
        <location evidence="1">Nucleus</location>
    </subcellularLocation>
</comment>
<sequence>MSPSITADQFLAAGKHRRTVYGLKDTSPVSDDRIENIITEVLSFSPSSYNTQPGRITLVLGEKHKQLWDVVIEAAEPILKEAGPGVWDAMGPRFQAFKNAYGSVLFWDSGETIKSSQEIHKSAAHMFPQFADHASGMAQILVWTALELEGFGANLQHMGAIPPVEAALKKFLEVPDDYSLKANMNFGELAQPHPEVPEKLPLSETLKIVK</sequence>
<keyword evidence="4" id="KW-0963">Cytoplasm</keyword>
<dbReference type="GO" id="GO:0005634">
    <property type="term" value="C:nucleus"/>
    <property type="evidence" value="ECO:0007669"/>
    <property type="project" value="UniProtKB-SubCell"/>
</dbReference>
<proteinExistence type="inferred from homology"/>
<dbReference type="PANTHER" id="PTHR43035">
    <property type="entry name" value="FATTY ACID REPRESSION MUTANT PROTEIN 2-RELATED"/>
    <property type="match status" value="1"/>
</dbReference>
<dbReference type="PANTHER" id="PTHR43035:SF4">
    <property type="entry name" value="NITROREDUCTASE FAMILY PROTEIN (AFU_ORTHOLOGUE AFUA_3G03530)"/>
    <property type="match status" value="1"/>
</dbReference>
<evidence type="ECO:0000256" key="6">
    <source>
        <dbReference type="ARBA" id="ARBA00023242"/>
    </source>
</evidence>
<evidence type="ECO:0000313" key="9">
    <source>
        <dbReference type="Proteomes" id="UP000288168"/>
    </source>
</evidence>
<keyword evidence="6" id="KW-0539">Nucleus</keyword>
<evidence type="ECO:0000256" key="4">
    <source>
        <dbReference type="ARBA" id="ARBA00022490"/>
    </source>
</evidence>
<dbReference type="InterPro" id="IPR029479">
    <property type="entry name" value="Nitroreductase"/>
</dbReference>
<evidence type="ECO:0000256" key="2">
    <source>
        <dbReference type="ARBA" id="ARBA00004496"/>
    </source>
</evidence>
<organism evidence="8 9">
    <name type="scientific">Fusarium duplospermum</name>
    <dbReference type="NCBI Taxonomy" id="1325734"/>
    <lineage>
        <taxon>Eukaryota</taxon>
        <taxon>Fungi</taxon>
        <taxon>Dikarya</taxon>
        <taxon>Ascomycota</taxon>
        <taxon>Pezizomycotina</taxon>
        <taxon>Sordariomycetes</taxon>
        <taxon>Hypocreomycetidae</taxon>
        <taxon>Hypocreales</taxon>
        <taxon>Nectriaceae</taxon>
        <taxon>Fusarium</taxon>
        <taxon>Fusarium solani species complex</taxon>
    </lineage>
</organism>
<keyword evidence="9" id="KW-1185">Reference proteome</keyword>
<evidence type="ECO:0000313" key="8">
    <source>
        <dbReference type="EMBL" id="RSL52538.1"/>
    </source>
</evidence>
<dbReference type="GO" id="GO:0005737">
    <property type="term" value="C:cytoplasm"/>
    <property type="evidence" value="ECO:0007669"/>
    <property type="project" value="UniProtKB-SubCell"/>
</dbReference>
<dbReference type="SUPFAM" id="SSF55469">
    <property type="entry name" value="FMN-dependent nitroreductase-like"/>
    <property type="match status" value="1"/>
</dbReference>
<reference evidence="8 9" key="1">
    <citation type="submission" date="2017-06" db="EMBL/GenBank/DDBJ databases">
        <title>Comparative genomic analysis of Ambrosia Fusariam Clade fungi.</title>
        <authorList>
            <person name="Stajich J.E."/>
            <person name="Carrillo J."/>
            <person name="Kijimoto T."/>
            <person name="Eskalen A."/>
            <person name="O'Donnell K."/>
            <person name="Kasson M."/>
        </authorList>
    </citation>
    <scope>NUCLEOTIDE SEQUENCE [LARGE SCALE GENOMIC DNA]</scope>
    <source>
        <strain evidence="8 9">NRRL62584</strain>
    </source>
</reference>
<comment type="caution">
    <text evidence="8">The sequence shown here is derived from an EMBL/GenBank/DDBJ whole genome shotgun (WGS) entry which is preliminary data.</text>
</comment>
<evidence type="ECO:0000256" key="5">
    <source>
        <dbReference type="ARBA" id="ARBA00023002"/>
    </source>
</evidence>